<dbReference type="Gene3D" id="3.30.710.10">
    <property type="entry name" value="Potassium Channel Kv1.1, Chain A"/>
    <property type="match status" value="1"/>
</dbReference>
<evidence type="ECO:0000313" key="2">
    <source>
        <dbReference type="EMBL" id="KAI1704871.1"/>
    </source>
</evidence>
<organism evidence="2 3">
    <name type="scientific">Ditylenchus destructor</name>
    <dbReference type="NCBI Taxonomy" id="166010"/>
    <lineage>
        <taxon>Eukaryota</taxon>
        <taxon>Metazoa</taxon>
        <taxon>Ecdysozoa</taxon>
        <taxon>Nematoda</taxon>
        <taxon>Chromadorea</taxon>
        <taxon>Rhabditida</taxon>
        <taxon>Tylenchina</taxon>
        <taxon>Tylenchomorpha</taxon>
        <taxon>Sphaerularioidea</taxon>
        <taxon>Anguinidae</taxon>
        <taxon>Anguininae</taxon>
        <taxon>Ditylenchus</taxon>
    </lineage>
</organism>
<feature type="domain" description="BTB" evidence="1">
    <location>
        <begin position="33"/>
        <end position="99"/>
    </location>
</feature>
<comment type="caution">
    <text evidence="2">The sequence shown here is derived from an EMBL/GenBank/DDBJ whole genome shotgun (WGS) entry which is preliminary data.</text>
</comment>
<dbReference type="PROSITE" id="PS50097">
    <property type="entry name" value="BTB"/>
    <property type="match status" value="1"/>
</dbReference>
<gene>
    <name evidence="2" type="ORF">DdX_13953</name>
</gene>
<dbReference type="Proteomes" id="UP001201812">
    <property type="component" value="Unassembled WGS sequence"/>
</dbReference>
<dbReference type="InterPro" id="IPR011333">
    <property type="entry name" value="SKP1/BTB/POZ_sf"/>
</dbReference>
<sequence length="199" mass="23284">MEVTILEASLPIMAGRIGNAKKNRYRIFTEEFVGSYILANTLTLMEELFSWHSEYFKNIFNNKLFMESSQDSIDLIDFTYKQFRLLYKHIYVESVHLPGRYLHTDGAIRFRLISREGVRQSQKLWNLTEIQKYCQLHAGLLEQTNDASGKMLLKTNSCMGDDVRQLKAVLEIIRCISTEYVWKDGFQTVSGKSRFKMKI</sequence>
<keyword evidence="3" id="KW-1185">Reference proteome</keyword>
<dbReference type="InterPro" id="IPR000210">
    <property type="entry name" value="BTB/POZ_dom"/>
</dbReference>
<dbReference type="Pfam" id="PF00651">
    <property type="entry name" value="BTB"/>
    <property type="match status" value="1"/>
</dbReference>
<dbReference type="AlphaFoldDB" id="A0AAD4MU85"/>
<dbReference type="SUPFAM" id="SSF54695">
    <property type="entry name" value="POZ domain"/>
    <property type="match status" value="1"/>
</dbReference>
<dbReference type="CDD" id="cd18186">
    <property type="entry name" value="BTB_POZ_ZBTB_KLHL-like"/>
    <property type="match status" value="1"/>
</dbReference>
<dbReference type="EMBL" id="JAKKPZ010000062">
    <property type="protein sequence ID" value="KAI1704871.1"/>
    <property type="molecule type" value="Genomic_DNA"/>
</dbReference>
<evidence type="ECO:0000259" key="1">
    <source>
        <dbReference type="PROSITE" id="PS50097"/>
    </source>
</evidence>
<proteinExistence type="predicted"/>
<protein>
    <recommendedName>
        <fullName evidence="1">BTB domain-containing protein</fullName>
    </recommendedName>
</protein>
<reference evidence="2" key="1">
    <citation type="submission" date="2022-01" db="EMBL/GenBank/DDBJ databases">
        <title>Genome Sequence Resource for Two Populations of Ditylenchus destructor, the Migratory Endoparasitic Phytonematode.</title>
        <authorList>
            <person name="Zhang H."/>
            <person name="Lin R."/>
            <person name="Xie B."/>
        </authorList>
    </citation>
    <scope>NUCLEOTIDE SEQUENCE</scope>
    <source>
        <strain evidence="2">BazhouSP</strain>
    </source>
</reference>
<name>A0AAD4MU85_9BILA</name>
<accession>A0AAD4MU85</accession>
<evidence type="ECO:0000313" key="3">
    <source>
        <dbReference type="Proteomes" id="UP001201812"/>
    </source>
</evidence>